<organism evidence="11 12">
    <name type="scientific">Candidatus Synechococcus spongiarum LMB bulk15N</name>
    <dbReference type="NCBI Taxonomy" id="1943583"/>
    <lineage>
        <taxon>Bacteria</taxon>
        <taxon>Bacillati</taxon>
        <taxon>Cyanobacteriota</taxon>
        <taxon>Cyanophyceae</taxon>
        <taxon>Synechococcales</taxon>
        <taxon>Synechococcaceae</taxon>
        <taxon>Synechococcus</taxon>
    </lineage>
</organism>
<dbReference type="GO" id="GO:0016787">
    <property type="term" value="F:hydrolase activity"/>
    <property type="evidence" value="ECO:0007669"/>
    <property type="project" value="UniProtKB-KW"/>
</dbReference>
<dbReference type="InterPro" id="IPR042206">
    <property type="entry name" value="CRISPR-assoc_Cas1_C"/>
</dbReference>
<dbReference type="AlphaFoldDB" id="A0A1T1D5Y8"/>
<dbReference type="HAMAP" id="MF_01470">
    <property type="entry name" value="Cas1"/>
    <property type="match status" value="1"/>
</dbReference>
<evidence type="ECO:0000256" key="7">
    <source>
        <dbReference type="ARBA" id="ARBA00023125"/>
    </source>
</evidence>
<dbReference type="GO" id="GO:0046872">
    <property type="term" value="F:metal ion binding"/>
    <property type="evidence" value="ECO:0007669"/>
    <property type="project" value="UniProtKB-UniRule"/>
</dbReference>
<dbReference type="EC" id="3.1.-.-" evidence="10"/>
<dbReference type="Proteomes" id="UP000242590">
    <property type="component" value="Unassembled WGS sequence"/>
</dbReference>
<keyword evidence="6 10" id="KW-0051">Antiviral defense</keyword>
<dbReference type="NCBIfam" id="TIGR03639">
    <property type="entry name" value="cas1_NMENI"/>
    <property type="match status" value="1"/>
</dbReference>
<evidence type="ECO:0000313" key="12">
    <source>
        <dbReference type="Proteomes" id="UP000242590"/>
    </source>
</evidence>
<comment type="similarity">
    <text evidence="10">Belongs to the CRISPR-associated endonuclease Cas1 family.</text>
</comment>
<dbReference type="NCBIfam" id="TIGR00287">
    <property type="entry name" value="cas1"/>
    <property type="match status" value="1"/>
</dbReference>
<proteinExistence type="inferred from homology"/>
<comment type="cofactor">
    <cofactor evidence="10">
        <name>Mg(2+)</name>
        <dbReference type="ChEBI" id="CHEBI:18420"/>
    </cofactor>
    <cofactor evidence="10">
        <name>Mn(2+)</name>
        <dbReference type="ChEBI" id="CHEBI:29035"/>
    </cofactor>
</comment>
<name>A0A1T1D5Y8_9SYNE</name>
<dbReference type="GO" id="GO:0004520">
    <property type="term" value="F:DNA endonuclease activity"/>
    <property type="evidence" value="ECO:0007669"/>
    <property type="project" value="InterPro"/>
</dbReference>
<dbReference type="GO" id="GO:0051607">
    <property type="term" value="P:defense response to virus"/>
    <property type="evidence" value="ECO:0007669"/>
    <property type="project" value="UniProtKB-UniRule"/>
</dbReference>
<keyword evidence="2 10" id="KW-0479">Metal-binding</keyword>
<evidence type="ECO:0000256" key="8">
    <source>
        <dbReference type="ARBA" id="ARBA00023211"/>
    </source>
</evidence>
<evidence type="ECO:0000256" key="6">
    <source>
        <dbReference type="ARBA" id="ARBA00023118"/>
    </source>
</evidence>
<evidence type="ECO:0000256" key="1">
    <source>
        <dbReference type="ARBA" id="ARBA00022722"/>
    </source>
</evidence>
<dbReference type="InterPro" id="IPR050646">
    <property type="entry name" value="Cas1"/>
</dbReference>
<comment type="subunit">
    <text evidence="9 10">Homodimer, forms a heterotetramer with a Cas2 homodimer.</text>
</comment>
<feature type="binding site" evidence="10">
    <location>
        <position position="148"/>
    </location>
    <ligand>
        <name>Mn(2+)</name>
        <dbReference type="ChEBI" id="CHEBI:29035"/>
    </ligand>
</feature>
<keyword evidence="1 10" id="KW-0540">Nuclease</keyword>
<evidence type="ECO:0000313" key="11">
    <source>
        <dbReference type="EMBL" id="OOV36252.1"/>
    </source>
</evidence>
<evidence type="ECO:0000256" key="9">
    <source>
        <dbReference type="ARBA" id="ARBA00038592"/>
    </source>
</evidence>
<keyword evidence="4 10" id="KW-0378">Hydrolase</keyword>
<accession>A0A1T1D5Y8</accession>
<keyword evidence="5 10" id="KW-0460">Magnesium</keyword>
<sequence>MLRKTVEFSTPGTRLSVAHRQLVIQRPDLPKATLPIEDLGVVIVDDVRATYTQAVFLELLEAGAIVLVTGRDHLPIGMMLPLDAHHAQAERHRAQVQASEPIRKQAWQAIVRAKISQQAMVLAQFSKGHKRLAAMAGKVRSGDPDNLEAQAAQRYWPLLFGQGFRRDREAEGVNALLNYGYAVLRAAVARAIVATGLIPSLGVHHRHRNNPFCLADDLLEPYRPYVDWRVRLLLGSSGCSVPSVSERETRAALLSLLNETIRVGQRREPLLLALHTSAASLCRALTGGDRSLSLPVGLPLQLDLEATEPRDDP</sequence>
<evidence type="ECO:0000256" key="5">
    <source>
        <dbReference type="ARBA" id="ARBA00022842"/>
    </source>
</evidence>
<feature type="binding site" evidence="10">
    <location>
        <position position="205"/>
    </location>
    <ligand>
        <name>Mn(2+)</name>
        <dbReference type="ChEBI" id="CHEBI:29035"/>
    </ligand>
</feature>
<keyword evidence="3 10" id="KW-0255">Endonuclease</keyword>
<comment type="caution">
    <text evidence="11">The sequence shown here is derived from an EMBL/GenBank/DDBJ whole genome shotgun (WGS) entry which is preliminary data.</text>
</comment>
<dbReference type="InterPro" id="IPR019855">
    <property type="entry name" value="CRISPR-assoc_Cas1_NMENI"/>
</dbReference>
<reference evidence="11 12" key="1">
    <citation type="submission" date="2017-02" db="EMBL/GenBank/DDBJ databases">
        <title>Draft Genome Sequences of 'Candidatus Synechococcus spongiarum', Cyanobacterial Symbionts of the Mediterranean Sponge Aplysina aerophoba from two locations.</title>
        <authorList>
            <person name="Slaby B.M."/>
            <person name="Hentschel U."/>
        </authorList>
    </citation>
    <scope>NUCLEOTIDE SEQUENCE [LARGE SCALE GENOMIC DNA]</scope>
    <source>
        <strain evidence="11">LMB bulk15N</strain>
    </source>
</reference>
<dbReference type="InterPro" id="IPR002729">
    <property type="entry name" value="CRISPR-assoc_Cas1"/>
</dbReference>
<dbReference type="PANTHER" id="PTHR34353">
    <property type="entry name" value="CRISPR-ASSOCIATED ENDONUCLEASE CAS1 1"/>
    <property type="match status" value="1"/>
</dbReference>
<protein>
    <recommendedName>
        <fullName evidence="10">CRISPR-associated endonuclease Cas1</fullName>
        <ecNumber evidence="10">3.1.-.-</ecNumber>
    </recommendedName>
</protein>
<feature type="binding site" evidence="10">
    <location>
        <position position="220"/>
    </location>
    <ligand>
        <name>Mn(2+)</name>
        <dbReference type="ChEBI" id="CHEBI:29035"/>
    </ligand>
</feature>
<dbReference type="RefSeq" id="WP_078231882.1">
    <property type="nucleotide sequence ID" value="NZ_MWLE01000020.1"/>
</dbReference>
<evidence type="ECO:0000256" key="4">
    <source>
        <dbReference type="ARBA" id="ARBA00022801"/>
    </source>
</evidence>
<dbReference type="OrthoDB" id="9803119at2"/>
<evidence type="ECO:0000256" key="10">
    <source>
        <dbReference type="HAMAP-Rule" id="MF_01470"/>
    </source>
</evidence>
<dbReference type="GO" id="GO:0043571">
    <property type="term" value="P:maintenance of CRISPR repeat elements"/>
    <property type="evidence" value="ECO:0007669"/>
    <property type="project" value="UniProtKB-UniRule"/>
</dbReference>
<keyword evidence="8 10" id="KW-0464">Manganese</keyword>
<evidence type="ECO:0000256" key="2">
    <source>
        <dbReference type="ARBA" id="ARBA00022723"/>
    </source>
</evidence>
<keyword evidence="7 10" id="KW-0238">DNA-binding</keyword>
<comment type="function">
    <text evidence="10">CRISPR (clustered regularly interspaced short palindromic repeat), is an adaptive immune system that provides protection against mobile genetic elements (viruses, transposable elements and conjugative plasmids). CRISPR clusters contain spacers, sequences complementary to antecedent mobile elements, and target invading nucleic acids. CRISPR clusters are transcribed and processed into CRISPR RNA (crRNA). Acts as a dsDNA endonuclease. Involved in the integration of spacer DNA into the CRISPR cassette.</text>
</comment>
<evidence type="ECO:0000256" key="3">
    <source>
        <dbReference type="ARBA" id="ARBA00022759"/>
    </source>
</evidence>
<dbReference type="Pfam" id="PF01867">
    <property type="entry name" value="Cas_Cas1"/>
    <property type="match status" value="1"/>
</dbReference>
<dbReference type="Gene3D" id="1.20.120.920">
    <property type="entry name" value="CRISPR-associated endonuclease Cas1, C-terminal domain"/>
    <property type="match status" value="1"/>
</dbReference>
<gene>
    <name evidence="10" type="primary">cas1</name>
    <name evidence="11" type="ORF">BV53_01285</name>
</gene>
<dbReference type="PANTHER" id="PTHR34353:SF2">
    <property type="entry name" value="CRISPR-ASSOCIATED ENDONUCLEASE CAS1 1"/>
    <property type="match status" value="1"/>
</dbReference>
<dbReference type="GO" id="GO:0003677">
    <property type="term" value="F:DNA binding"/>
    <property type="evidence" value="ECO:0007669"/>
    <property type="project" value="UniProtKB-KW"/>
</dbReference>
<dbReference type="EMBL" id="MWLE01000020">
    <property type="protein sequence ID" value="OOV36252.1"/>
    <property type="molecule type" value="Genomic_DNA"/>
</dbReference>